<dbReference type="SMART" id="SM00105">
    <property type="entry name" value="ArfGap"/>
    <property type="match status" value="1"/>
</dbReference>
<evidence type="ECO:0000256" key="3">
    <source>
        <dbReference type="ARBA" id="ARBA00022771"/>
    </source>
</evidence>
<keyword evidence="2" id="KW-0479">Metal-binding</keyword>
<keyword evidence="3 5" id="KW-0863">Zinc-finger</keyword>
<dbReference type="OrthoDB" id="983479at2759"/>
<evidence type="ECO:0000256" key="6">
    <source>
        <dbReference type="SAM" id="MobiDB-lite"/>
    </source>
</evidence>
<protein>
    <submittedName>
        <fullName evidence="8">ArfGap-domain-containing protein</fullName>
    </submittedName>
</protein>
<feature type="compositionally biased region" description="Low complexity" evidence="6">
    <location>
        <begin position="215"/>
        <end position="229"/>
    </location>
</feature>
<keyword evidence="1" id="KW-0343">GTPase activation</keyword>
<dbReference type="Pfam" id="PF01412">
    <property type="entry name" value="ArfGap"/>
    <property type="match status" value="1"/>
</dbReference>
<dbReference type="InterPro" id="IPR038508">
    <property type="entry name" value="ArfGAP_dom_sf"/>
</dbReference>
<dbReference type="InParanoid" id="A0A2H3E9P8"/>
<feature type="region of interest" description="Disordered" evidence="6">
    <location>
        <begin position="194"/>
        <end position="229"/>
    </location>
</feature>
<keyword evidence="9" id="KW-1185">Reference proteome</keyword>
<dbReference type="PRINTS" id="PR00405">
    <property type="entry name" value="REVINTRACTNG"/>
</dbReference>
<evidence type="ECO:0000259" key="7">
    <source>
        <dbReference type="PROSITE" id="PS50115"/>
    </source>
</evidence>
<feature type="region of interest" description="Disordered" evidence="6">
    <location>
        <begin position="348"/>
        <end position="375"/>
    </location>
</feature>
<dbReference type="FunCoup" id="A0A2H3E9P8">
    <property type="interactions" value="333"/>
</dbReference>
<dbReference type="Proteomes" id="UP000217790">
    <property type="component" value="Unassembled WGS sequence"/>
</dbReference>
<dbReference type="EMBL" id="KZ293645">
    <property type="protein sequence ID" value="PBL02865.1"/>
    <property type="molecule type" value="Genomic_DNA"/>
</dbReference>
<dbReference type="InterPro" id="IPR001164">
    <property type="entry name" value="ArfGAP_dom"/>
</dbReference>
<dbReference type="Gene3D" id="1.10.220.150">
    <property type="entry name" value="Arf GTPase activating protein"/>
    <property type="match status" value="1"/>
</dbReference>
<feature type="region of interest" description="Disordered" evidence="6">
    <location>
        <begin position="129"/>
        <end position="180"/>
    </location>
</feature>
<gene>
    <name evidence="8" type="ORF">ARMGADRAFT_914734</name>
</gene>
<dbReference type="InterPro" id="IPR037278">
    <property type="entry name" value="ARFGAP/RecO"/>
</dbReference>
<evidence type="ECO:0000313" key="9">
    <source>
        <dbReference type="Proteomes" id="UP000217790"/>
    </source>
</evidence>
<name>A0A2H3E9P8_ARMGA</name>
<evidence type="ECO:0000313" key="8">
    <source>
        <dbReference type="EMBL" id="PBL02865.1"/>
    </source>
</evidence>
<evidence type="ECO:0000256" key="5">
    <source>
        <dbReference type="PROSITE-ProRule" id="PRU00288"/>
    </source>
</evidence>
<dbReference type="CDD" id="cd08830">
    <property type="entry name" value="ArfGap_ArfGap1"/>
    <property type="match status" value="1"/>
</dbReference>
<evidence type="ECO:0000256" key="2">
    <source>
        <dbReference type="ARBA" id="ARBA00022723"/>
    </source>
</evidence>
<dbReference type="PANTHER" id="PTHR46395">
    <property type="entry name" value="ADP-RIBOSYLATION FACTOR GTPASE-ACTIVATING PROTEIN 1"/>
    <property type="match status" value="1"/>
</dbReference>
<keyword evidence="4" id="KW-0862">Zinc</keyword>
<proteinExistence type="predicted"/>
<accession>A0A2H3E9P8</accession>
<organism evidence="8 9">
    <name type="scientific">Armillaria gallica</name>
    <name type="common">Bulbous honey fungus</name>
    <name type="synonym">Armillaria bulbosa</name>
    <dbReference type="NCBI Taxonomy" id="47427"/>
    <lineage>
        <taxon>Eukaryota</taxon>
        <taxon>Fungi</taxon>
        <taxon>Dikarya</taxon>
        <taxon>Basidiomycota</taxon>
        <taxon>Agaricomycotina</taxon>
        <taxon>Agaricomycetes</taxon>
        <taxon>Agaricomycetidae</taxon>
        <taxon>Agaricales</taxon>
        <taxon>Marasmiineae</taxon>
        <taxon>Physalacriaceae</taxon>
        <taxon>Armillaria</taxon>
    </lineage>
</organism>
<dbReference type="GO" id="GO:0030100">
    <property type="term" value="P:regulation of endocytosis"/>
    <property type="evidence" value="ECO:0007669"/>
    <property type="project" value="TreeGrafter"/>
</dbReference>
<dbReference type="AlphaFoldDB" id="A0A2H3E9P8"/>
<dbReference type="GO" id="GO:0008270">
    <property type="term" value="F:zinc ion binding"/>
    <property type="evidence" value="ECO:0007669"/>
    <property type="project" value="UniProtKB-KW"/>
</dbReference>
<feature type="compositionally biased region" description="Low complexity" evidence="6">
    <location>
        <begin position="150"/>
        <end position="160"/>
    </location>
</feature>
<evidence type="ECO:0000256" key="4">
    <source>
        <dbReference type="ARBA" id="ARBA00022833"/>
    </source>
</evidence>
<dbReference type="SUPFAM" id="SSF57863">
    <property type="entry name" value="ArfGap/RecO-like zinc finger"/>
    <property type="match status" value="1"/>
</dbReference>
<dbReference type="GO" id="GO:0032012">
    <property type="term" value="P:regulation of ARF protein signal transduction"/>
    <property type="evidence" value="ECO:0007669"/>
    <property type="project" value="TreeGrafter"/>
</dbReference>
<dbReference type="OMA" id="MSKLWEV"/>
<dbReference type="STRING" id="47427.A0A2H3E9P8"/>
<evidence type="ECO:0000256" key="1">
    <source>
        <dbReference type="ARBA" id="ARBA00022468"/>
    </source>
</evidence>
<dbReference type="GO" id="GO:0005096">
    <property type="term" value="F:GTPase activator activity"/>
    <property type="evidence" value="ECO:0007669"/>
    <property type="project" value="UniProtKB-KW"/>
</dbReference>
<feature type="domain" description="Arf-GAP" evidence="7">
    <location>
        <begin position="7"/>
        <end position="131"/>
    </location>
</feature>
<dbReference type="GO" id="GO:0000139">
    <property type="term" value="C:Golgi membrane"/>
    <property type="evidence" value="ECO:0007669"/>
    <property type="project" value="TreeGrafter"/>
</dbReference>
<dbReference type="PROSITE" id="PS50115">
    <property type="entry name" value="ARFGAP"/>
    <property type="match status" value="1"/>
</dbReference>
<reference evidence="9" key="1">
    <citation type="journal article" date="2017" name="Nat. Ecol. Evol.">
        <title>Genome expansion and lineage-specific genetic innovations in the forest pathogenic fungi Armillaria.</title>
        <authorList>
            <person name="Sipos G."/>
            <person name="Prasanna A.N."/>
            <person name="Walter M.C."/>
            <person name="O'Connor E."/>
            <person name="Balint B."/>
            <person name="Krizsan K."/>
            <person name="Kiss B."/>
            <person name="Hess J."/>
            <person name="Varga T."/>
            <person name="Slot J."/>
            <person name="Riley R."/>
            <person name="Boka B."/>
            <person name="Rigling D."/>
            <person name="Barry K."/>
            <person name="Lee J."/>
            <person name="Mihaltcheva S."/>
            <person name="LaButti K."/>
            <person name="Lipzen A."/>
            <person name="Waldron R."/>
            <person name="Moloney N.M."/>
            <person name="Sperisen C."/>
            <person name="Kredics L."/>
            <person name="Vagvoelgyi C."/>
            <person name="Patrignani A."/>
            <person name="Fitzpatrick D."/>
            <person name="Nagy I."/>
            <person name="Doyle S."/>
            <person name="Anderson J.B."/>
            <person name="Grigoriev I.V."/>
            <person name="Gueldener U."/>
            <person name="Muensterkoetter M."/>
            <person name="Nagy L.G."/>
        </authorList>
    </citation>
    <scope>NUCLEOTIDE SEQUENCE [LARGE SCALE GENOMIC DNA]</scope>
    <source>
        <strain evidence="9">Ar21-2</strain>
    </source>
</reference>
<dbReference type="PANTHER" id="PTHR46395:SF1">
    <property type="entry name" value="ADP-RIBOSYLATION FACTOR GTPASE-ACTIVATING PROTEIN 1"/>
    <property type="match status" value="1"/>
</dbReference>
<sequence>MDQAAAKKTLQELVKREDLGNRACVDCGSPNPQWASLSFAVFMCLQCAGMHRGFGVHITFVRSLSMDTWQDDQLKRMQLGGNGAFREFMQGYRPVEQGGYSDSLSVHDTYHCWAASQYRQKLDYELMDKEWSPSPPPEPASPALRKSRRGASSSPAPSEARGGRFQGESPRGTPPPVLPQKEANELYFNSLGQANASRPDHLPPSQGGRYQGFGSTPQPSQSAPSTTSTIQDNPIAALSKGWSFLSAAVVGASKVVNETVIQPGMEKVSDPELQRNVKGYLEGAKKGAVSVGSSANAWGKTQFGVDVAGSVGEVVGKLGGGPSREGYGAVPTGWEGERGALYAEEDDDFFEHATEAPTPPPKKPGDGWDDDWKDF</sequence>